<name>A0A2W5ELL5_9PSED</name>
<dbReference type="Proteomes" id="UP000249198">
    <property type="component" value="Unassembled WGS sequence"/>
</dbReference>
<dbReference type="GO" id="GO:0003677">
    <property type="term" value="F:DNA binding"/>
    <property type="evidence" value="ECO:0007669"/>
    <property type="project" value="InterPro"/>
</dbReference>
<dbReference type="AlphaFoldDB" id="A0A2W5ELL5"/>
<sequence>MKSVQVVIEDWDGDGAIRIPDEVLQELGVDVGDSLYLIEEYVGSARCIVLSNSPQIPDRIDELVSMWDGSASKPPAK</sequence>
<dbReference type="EMBL" id="QFOH01000043">
    <property type="protein sequence ID" value="PZP20836.1"/>
    <property type="molecule type" value="Genomic_DNA"/>
</dbReference>
<evidence type="ECO:0000313" key="3">
    <source>
        <dbReference type="Proteomes" id="UP000249198"/>
    </source>
</evidence>
<gene>
    <name evidence="2" type="ORF">DI599_21320</name>
</gene>
<evidence type="ECO:0000259" key="1">
    <source>
        <dbReference type="Pfam" id="PF04014"/>
    </source>
</evidence>
<dbReference type="InterPro" id="IPR007159">
    <property type="entry name" value="SpoVT-AbrB_dom"/>
</dbReference>
<dbReference type="RefSeq" id="WP_129482694.1">
    <property type="nucleotide sequence ID" value="NZ_QFOH01000043.1"/>
</dbReference>
<protein>
    <recommendedName>
        <fullName evidence="1">SpoVT-AbrB domain-containing protein</fullName>
    </recommendedName>
</protein>
<dbReference type="Pfam" id="PF04014">
    <property type="entry name" value="MazE_antitoxin"/>
    <property type="match status" value="1"/>
</dbReference>
<dbReference type="Gene3D" id="2.10.260.10">
    <property type="match status" value="1"/>
</dbReference>
<feature type="domain" description="SpoVT-AbrB" evidence="1">
    <location>
        <begin position="11"/>
        <end position="40"/>
    </location>
</feature>
<reference evidence="2 3" key="1">
    <citation type="submission" date="2017-08" db="EMBL/GenBank/DDBJ databases">
        <title>Infants hospitalized years apart are colonized by the same room-sourced microbial strains.</title>
        <authorList>
            <person name="Brooks B."/>
            <person name="Olm M.R."/>
            <person name="Firek B.A."/>
            <person name="Baker R."/>
            <person name="Thomas B.C."/>
            <person name="Morowitz M.J."/>
            <person name="Banfield J.F."/>
        </authorList>
    </citation>
    <scope>NUCLEOTIDE SEQUENCE [LARGE SCALE GENOMIC DNA]</scope>
    <source>
        <strain evidence="2">S2_009_000_R2_77</strain>
    </source>
</reference>
<dbReference type="SUPFAM" id="SSF89447">
    <property type="entry name" value="AbrB/MazE/MraZ-like"/>
    <property type="match status" value="1"/>
</dbReference>
<dbReference type="GeneID" id="300081627"/>
<accession>A0A2W5ELL5</accession>
<organism evidence="2 3">
    <name type="scientific">Pseudomonas kuykendallii</name>
    <dbReference type="NCBI Taxonomy" id="1007099"/>
    <lineage>
        <taxon>Bacteria</taxon>
        <taxon>Pseudomonadati</taxon>
        <taxon>Pseudomonadota</taxon>
        <taxon>Gammaproteobacteria</taxon>
        <taxon>Pseudomonadales</taxon>
        <taxon>Pseudomonadaceae</taxon>
        <taxon>Pseudomonas</taxon>
    </lineage>
</organism>
<proteinExistence type="predicted"/>
<evidence type="ECO:0000313" key="2">
    <source>
        <dbReference type="EMBL" id="PZP20836.1"/>
    </source>
</evidence>
<comment type="caution">
    <text evidence="2">The sequence shown here is derived from an EMBL/GenBank/DDBJ whole genome shotgun (WGS) entry which is preliminary data.</text>
</comment>
<dbReference type="InterPro" id="IPR037914">
    <property type="entry name" value="SpoVT-AbrB_sf"/>
</dbReference>